<dbReference type="RefSeq" id="WP_091663527.1">
    <property type="nucleotide sequence ID" value="NZ_FONT01000008.1"/>
</dbReference>
<protein>
    <submittedName>
        <fullName evidence="2">Uncharacterized protein</fullName>
    </submittedName>
</protein>
<gene>
    <name evidence="2" type="ORF">SAMN05192532_10864</name>
</gene>
<dbReference type="OrthoDB" id="2974265at2"/>
<feature type="transmembrane region" description="Helical" evidence="1">
    <location>
        <begin position="87"/>
        <end position="105"/>
    </location>
</feature>
<keyword evidence="1" id="KW-0812">Transmembrane</keyword>
<keyword evidence="1" id="KW-1133">Transmembrane helix</keyword>
<reference evidence="2 3" key="1">
    <citation type="submission" date="2016-10" db="EMBL/GenBank/DDBJ databases">
        <authorList>
            <person name="de Groot N.N."/>
        </authorList>
    </citation>
    <scope>NUCLEOTIDE SEQUENCE [LARGE SCALE GENOMIC DNA]</scope>
    <source>
        <strain evidence="2 3">DSM 23995</strain>
    </source>
</reference>
<keyword evidence="1" id="KW-0472">Membrane</keyword>
<organism evidence="2 3">
    <name type="scientific">Alteribacillus iranensis</name>
    <dbReference type="NCBI Taxonomy" id="930128"/>
    <lineage>
        <taxon>Bacteria</taxon>
        <taxon>Bacillati</taxon>
        <taxon>Bacillota</taxon>
        <taxon>Bacilli</taxon>
        <taxon>Bacillales</taxon>
        <taxon>Bacillaceae</taxon>
        <taxon>Alteribacillus</taxon>
    </lineage>
</organism>
<proteinExistence type="predicted"/>
<dbReference type="STRING" id="930128.SAMN05192532_10864"/>
<accession>A0A1I2F4E1</accession>
<dbReference type="AlphaFoldDB" id="A0A1I2F4E1"/>
<evidence type="ECO:0000313" key="2">
    <source>
        <dbReference type="EMBL" id="SFE99380.1"/>
    </source>
</evidence>
<dbReference type="EMBL" id="FONT01000008">
    <property type="protein sequence ID" value="SFE99380.1"/>
    <property type="molecule type" value="Genomic_DNA"/>
</dbReference>
<evidence type="ECO:0000313" key="3">
    <source>
        <dbReference type="Proteomes" id="UP000199516"/>
    </source>
</evidence>
<dbReference type="Proteomes" id="UP000199516">
    <property type="component" value="Unassembled WGS sequence"/>
</dbReference>
<feature type="transmembrane region" description="Helical" evidence="1">
    <location>
        <begin position="54"/>
        <end position="75"/>
    </location>
</feature>
<sequence>MKIFLFVVSYIVLEVISSFLYVGLLLLLFKTMKIIFNMNEEKWSAVFTYKKGKGLYSIMIFPFLLMTVLMFPITMFGFELMNVEYRVLGYIAVMMLPTIILCLELPKLKKNIIHT</sequence>
<feature type="transmembrane region" description="Helical" evidence="1">
    <location>
        <begin position="6"/>
        <end position="29"/>
    </location>
</feature>
<name>A0A1I2F4E1_9BACI</name>
<evidence type="ECO:0000256" key="1">
    <source>
        <dbReference type="SAM" id="Phobius"/>
    </source>
</evidence>
<keyword evidence="3" id="KW-1185">Reference proteome</keyword>